<dbReference type="InterPro" id="IPR001763">
    <property type="entry name" value="Rhodanese-like_dom"/>
</dbReference>
<dbReference type="Proteomes" id="UP000824081">
    <property type="component" value="Unassembled WGS sequence"/>
</dbReference>
<dbReference type="AlphaFoldDB" id="A0A9D1MEI3"/>
<dbReference type="Pfam" id="PF00581">
    <property type="entry name" value="Rhodanese"/>
    <property type="match status" value="1"/>
</dbReference>
<gene>
    <name evidence="2" type="ORF">IAC57_01705</name>
</gene>
<dbReference type="InterPro" id="IPR036873">
    <property type="entry name" value="Rhodanese-like_dom_sf"/>
</dbReference>
<dbReference type="PANTHER" id="PTHR43031:SF1">
    <property type="entry name" value="PYRIDINE NUCLEOTIDE-DISULPHIDE OXIDOREDUCTASE"/>
    <property type="match status" value="1"/>
</dbReference>
<dbReference type="InterPro" id="IPR050229">
    <property type="entry name" value="GlpE_sulfurtransferase"/>
</dbReference>
<organism evidence="2 3">
    <name type="scientific">Candidatus Scatosoma pullistercoris</name>
    <dbReference type="NCBI Taxonomy" id="2840934"/>
    <lineage>
        <taxon>Bacteria</taxon>
        <taxon>Bacillati</taxon>
        <taxon>Bacillota</taxon>
        <taxon>Clostridia</taxon>
        <taxon>Candidatus Scatosoma</taxon>
    </lineage>
</organism>
<reference evidence="2" key="1">
    <citation type="submission" date="2020-10" db="EMBL/GenBank/DDBJ databases">
        <authorList>
            <person name="Gilroy R."/>
        </authorList>
    </citation>
    <scope>NUCLEOTIDE SEQUENCE</scope>
    <source>
        <strain evidence="2">11687</strain>
    </source>
</reference>
<feature type="domain" description="Rhodanese" evidence="1">
    <location>
        <begin position="21"/>
        <end position="105"/>
    </location>
</feature>
<dbReference type="EMBL" id="DVMZ01000050">
    <property type="protein sequence ID" value="HIU58794.1"/>
    <property type="molecule type" value="Genomic_DNA"/>
</dbReference>
<protein>
    <submittedName>
        <fullName evidence="2">Rhodanese-like domain-containing protein</fullName>
    </submittedName>
</protein>
<dbReference type="SMART" id="SM00450">
    <property type="entry name" value="RHOD"/>
    <property type="match status" value="1"/>
</dbReference>
<reference evidence="2" key="2">
    <citation type="journal article" date="2021" name="PeerJ">
        <title>Extensive microbial diversity within the chicken gut microbiome revealed by metagenomics and culture.</title>
        <authorList>
            <person name="Gilroy R."/>
            <person name="Ravi A."/>
            <person name="Getino M."/>
            <person name="Pursley I."/>
            <person name="Horton D.L."/>
            <person name="Alikhan N.F."/>
            <person name="Baker D."/>
            <person name="Gharbi K."/>
            <person name="Hall N."/>
            <person name="Watson M."/>
            <person name="Adriaenssens E.M."/>
            <person name="Foster-Nyarko E."/>
            <person name="Jarju S."/>
            <person name="Secka A."/>
            <person name="Antonio M."/>
            <person name="Oren A."/>
            <person name="Chaudhuri R.R."/>
            <person name="La Ragione R."/>
            <person name="Hildebrand F."/>
            <person name="Pallen M.J."/>
        </authorList>
    </citation>
    <scope>NUCLEOTIDE SEQUENCE</scope>
    <source>
        <strain evidence="2">11687</strain>
    </source>
</reference>
<dbReference type="PROSITE" id="PS50206">
    <property type="entry name" value="RHODANESE_3"/>
    <property type="match status" value="1"/>
</dbReference>
<evidence type="ECO:0000313" key="3">
    <source>
        <dbReference type="Proteomes" id="UP000824081"/>
    </source>
</evidence>
<evidence type="ECO:0000313" key="2">
    <source>
        <dbReference type="EMBL" id="HIU58794.1"/>
    </source>
</evidence>
<comment type="caution">
    <text evidence="2">The sequence shown here is derived from an EMBL/GenBank/DDBJ whole genome shotgun (WGS) entry which is preliminary data.</text>
</comment>
<dbReference type="PANTHER" id="PTHR43031">
    <property type="entry name" value="FAD-DEPENDENT OXIDOREDUCTASE"/>
    <property type="match status" value="1"/>
</dbReference>
<sequence>MGFFDFFRPKNINQGIEEYRKTEGAVLLDVRTPEEYSEGHIENSVNIPVQAIDRAGERLPKKDAALFVYCHSGVRSAHAVRLLKKMGYANVKDIGGILSYRGETVK</sequence>
<accession>A0A9D1MEI3</accession>
<evidence type="ECO:0000259" key="1">
    <source>
        <dbReference type="PROSITE" id="PS50206"/>
    </source>
</evidence>
<proteinExistence type="predicted"/>
<dbReference type="CDD" id="cd00158">
    <property type="entry name" value="RHOD"/>
    <property type="match status" value="1"/>
</dbReference>
<dbReference type="SUPFAM" id="SSF52821">
    <property type="entry name" value="Rhodanese/Cell cycle control phosphatase"/>
    <property type="match status" value="1"/>
</dbReference>
<dbReference type="Gene3D" id="3.40.250.10">
    <property type="entry name" value="Rhodanese-like domain"/>
    <property type="match status" value="1"/>
</dbReference>
<name>A0A9D1MEI3_9FIRM</name>